<name>A0A1V0SBD5_9VIRU</name>
<protein>
    <submittedName>
        <fullName evidence="1">Uncharacterized protein</fullName>
    </submittedName>
</protein>
<reference evidence="1" key="1">
    <citation type="journal article" date="2017" name="Science">
        <title>Giant viruses with an expanded complement of translation system components.</title>
        <authorList>
            <person name="Schulz F."/>
            <person name="Yutin N."/>
            <person name="Ivanova N.N."/>
            <person name="Ortega D.R."/>
            <person name="Lee T.K."/>
            <person name="Vierheilig J."/>
            <person name="Daims H."/>
            <person name="Horn M."/>
            <person name="Wagner M."/>
            <person name="Jensen G.J."/>
            <person name="Kyrpides N.C."/>
            <person name="Koonin E.V."/>
            <person name="Woyke T."/>
        </authorList>
    </citation>
    <scope>NUCLEOTIDE SEQUENCE</scope>
    <source>
        <strain evidence="1">CTV1</strain>
    </source>
</reference>
<evidence type="ECO:0000313" key="1">
    <source>
        <dbReference type="EMBL" id="ARF09006.1"/>
    </source>
</evidence>
<sequence>MSKLCSSWLNQKNKSIRCTRLCCDNSDFCKYHKKYAIYMPGLDKLSKMSKEDDDYKILDEKYSENLLGLYDSWKDVPKKFRVILNNKYWDVRMLIDIFSNQLISCEMENPKPSYLHDPFTRRNFTPDELCIFASKCRDLSLKIYVGLAIFLKSNLKKIYKQEYATSQEMSYAIVQILSKKLRYKIINNKNSQDCYTGYWVKKSENFSDFEKLYKYYDSLPYQVYEYINHGYYIIENTEKTEIKHILDSIKQENIDLKSDDLCIYL</sequence>
<organism evidence="1">
    <name type="scientific">Catovirus CTV1</name>
    <dbReference type="NCBI Taxonomy" id="1977631"/>
    <lineage>
        <taxon>Viruses</taxon>
        <taxon>Varidnaviria</taxon>
        <taxon>Bamfordvirae</taxon>
        <taxon>Nucleocytoviricota</taxon>
        <taxon>Megaviricetes</taxon>
        <taxon>Imitervirales</taxon>
        <taxon>Mimiviridae</taxon>
        <taxon>Klosneuvirinae</taxon>
        <taxon>Catovirus</taxon>
    </lineage>
</organism>
<proteinExistence type="predicted"/>
<accession>A0A1V0SBD5</accession>
<dbReference type="EMBL" id="KY684083">
    <property type="protein sequence ID" value="ARF09006.1"/>
    <property type="molecule type" value="Genomic_DNA"/>
</dbReference>
<gene>
    <name evidence="1" type="ORF">Catovirus_1_1056</name>
</gene>